<evidence type="ECO:0000259" key="2">
    <source>
        <dbReference type="Pfam" id="PF07670"/>
    </source>
</evidence>
<feature type="transmembrane region" description="Helical" evidence="1">
    <location>
        <begin position="125"/>
        <end position="147"/>
    </location>
</feature>
<proteinExistence type="predicted"/>
<accession>A0ABR7HVX8</accession>
<feature type="transmembrane region" description="Helical" evidence="1">
    <location>
        <begin position="13"/>
        <end position="29"/>
    </location>
</feature>
<dbReference type="Pfam" id="PF07670">
    <property type="entry name" value="Gate"/>
    <property type="match status" value="1"/>
</dbReference>
<reference evidence="3 4" key="1">
    <citation type="submission" date="2020-08" db="EMBL/GenBank/DDBJ databases">
        <title>Genome public.</title>
        <authorList>
            <person name="Liu C."/>
            <person name="Sun Q."/>
        </authorList>
    </citation>
    <scope>NUCLEOTIDE SEQUENCE [LARGE SCALE GENOMIC DNA]</scope>
    <source>
        <strain evidence="3 4">New-38</strain>
    </source>
</reference>
<feature type="transmembrane region" description="Helical" evidence="1">
    <location>
        <begin position="153"/>
        <end position="173"/>
    </location>
</feature>
<feature type="transmembrane region" description="Helical" evidence="1">
    <location>
        <begin position="213"/>
        <end position="240"/>
    </location>
</feature>
<dbReference type="InterPro" id="IPR011642">
    <property type="entry name" value="Gate_dom"/>
</dbReference>
<dbReference type="RefSeq" id="WP_186964167.1">
    <property type="nucleotide sequence ID" value="NZ_JACOPR010000009.1"/>
</dbReference>
<evidence type="ECO:0000313" key="3">
    <source>
        <dbReference type="EMBL" id="MBC5731675.1"/>
    </source>
</evidence>
<sequence length="395" mass="40392">MAHRPERGWGRDVGTAVGLLCAAAALMACPAQAMEGARSGLALCGEVIIPSLFPFFILSSLVVELGLAGQLGRALEPVMGPLFGLNGACASAVALGLIGGYPVGAKTALGLYENGLCTRREAERLLAFCNNSGPAFVLGVVGAGIFSSARVGLLLYGLHILSALCVGAAFRLVCGRADQRGGHAGRRPVFQARHLTAAFTESVKQSLQAMLNICAFVVCFNVILRLLTVTGVLTGAGWLLRVLLGSLGMDGVWAQRLLTGALEISSGVWTLSGGGAAGPRMVMASLILGWAGLSVHCQVLSLLGGSGLSTRTYLLGKGLHALCAAGLTAAAVSLLPMEQPAWSAVTGGGAFLLSVEPGSLWMCSFGTAGGIFLLLLLLGAGKTRKKPVHTGESVL</sequence>
<feature type="transmembrane region" description="Helical" evidence="1">
    <location>
        <begin position="314"/>
        <end position="335"/>
    </location>
</feature>
<keyword evidence="1" id="KW-0472">Membrane</keyword>
<dbReference type="EMBL" id="JACOPR010000009">
    <property type="protein sequence ID" value="MBC5731675.1"/>
    <property type="molecule type" value="Genomic_DNA"/>
</dbReference>
<dbReference type="Proteomes" id="UP000660021">
    <property type="component" value="Unassembled WGS sequence"/>
</dbReference>
<dbReference type="PROSITE" id="PS51257">
    <property type="entry name" value="PROKAR_LIPOPROTEIN"/>
    <property type="match status" value="1"/>
</dbReference>
<keyword evidence="1" id="KW-0812">Transmembrane</keyword>
<evidence type="ECO:0000256" key="1">
    <source>
        <dbReference type="SAM" id="Phobius"/>
    </source>
</evidence>
<name>A0ABR7HVX8_9FIRM</name>
<keyword evidence="4" id="KW-1185">Reference proteome</keyword>
<keyword evidence="1" id="KW-1133">Transmembrane helix</keyword>
<feature type="transmembrane region" description="Helical" evidence="1">
    <location>
        <begin position="41"/>
        <end position="63"/>
    </location>
</feature>
<evidence type="ECO:0000313" key="4">
    <source>
        <dbReference type="Proteomes" id="UP000660021"/>
    </source>
</evidence>
<feature type="transmembrane region" description="Helical" evidence="1">
    <location>
        <begin position="359"/>
        <end position="378"/>
    </location>
</feature>
<feature type="transmembrane region" description="Helical" evidence="1">
    <location>
        <begin position="83"/>
        <end position="104"/>
    </location>
</feature>
<gene>
    <name evidence="3" type="ORF">H8S34_12675</name>
</gene>
<feature type="transmembrane region" description="Helical" evidence="1">
    <location>
        <begin position="281"/>
        <end position="302"/>
    </location>
</feature>
<feature type="domain" description="Nucleoside transporter/FeoB GTPase Gate" evidence="2">
    <location>
        <begin position="48"/>
        <end position="141"/>
    </location>
</feature>
<comment type="caution">
    <text evidence="3">The sequence shown here is derived from an EMBL/GenBank/DDBJ whole genome shotgun (WGS) entry which is preliminary data.</text>
</comment>
<organism evidence="3 4">
    <name type="scientific">Pseudoflavonifractor hominis</name>
    <dbReference type="NCBI Taxonomy" id="2763059"/>
    <lineage>
        <taxon>Bacteria</taxon>
        <taxon>Bacillati</taxon>
        <taxon>Bacillota</taxon>
        <taxon>Clostridia</taxon>
        <taxon>Eubacteriales</taxon>
        <taxon>Oscillospiraceae</taxon>
        <taxon>Pseudoflavonifractor</taxon>
    </lineage>
</organism>
<protein>
    <submittedName>
        <fullName evidence="3">Sporulation protein</fullName>
    </submittedName>
</protein>